<reference evidence="3" key="1">
    <citation type="submission" date="2021-07" db="EMBL/GenBank/DDBJ databases">
        <title>Shewanella sp. YLB-07 whole genome sequence.</title>
        <authorList>
            <person name="Yu L."/>
        </authorList>
    </citation>
    <scope>NUCLEOTIDE SEQUENCE</scope>
    <source>
        <strain evidence="3">YLB-08</strain>
    </source>
</reference>
<evidence type="ECO:0000313" key="4">
    <source>
        <dbReference type="Proteomes" id="UP000316416"/>
    </source>
</evidence>
<protein>
    <submittedName>
        <fullName evidence="3">DUF1090 domain-containing protein</fullName>
    </submittedName>
</protein>
<dbReference type="InterPro" id="IPR009468">
    <property type="entry name" value="DUF1090"/>
</dbReference>
<name>A0ABX6VCN0_9GAMM</name>
<evidence type="ECO:0000313" key="3">
    <source>
        <dbReference type="EMBL" id="QPG60452.2"/>
    </source>
</evidence>
<dbReference type="Pfam" id="PF06476">
    <property type="entry name" value="DUF1090"/>
    <property type="match status" value="1"/>
</dbReference>
<dbReference type="Proteomes" id="UP000316416">
    <property type="component" value="Chromosome"/>
</dbReference>
<gene>
    <name evidence="3" type="ORF">FM038_011935</name>
</gene>
<feature type="signal peptide" evidence="2">
    <location>
        <begin position="1"/>
        <end position="24"/>
    </location>
</feature>
<accession>A0ABX6VCN0</accession>
<keyword evidence="2" id="KW-0732">Signal</keyword>
<proteinExistence type="predicted"/>
<sequence>MMLNNVFTPVTLLTLLFLSTTAHASQLTGCAAKKQEINTQISYAKKYGNTQRLEGLEKALQEISENCTDESLKAERMEKIAEKEKKVTERKQDLIEAKESGNLKKIDKKERKLREAMNELQEAKNRLSL</sequence>
<keyword evidence="1" id="KW-0175">Coiled coil</keyword>
<keyword evidence="4" id="KW-1185">Reference proteome</keyword>
<feature type="coiled-coil region" evidence="1">
    <location>
        <begin position="53"/>
        <end position="126"/>
    </location>
</feature>
<dbReference type="RefSeq" id="WP_199242689.1">
    <property type="nucleotide sequence ID" value="NZ_CP045503.2"/>
</dbReference>
<feature type="chain" id="PRO_5045462468" evidence="2">
    <location>
        <begin position="25"/>
        <end position="129"/>
    </location>
</feature>
<evidence type="ECO:0000256" key="2">
    <source>
        <dbReference type="SAM" id="SignalP"/>
    </source>
</evidence>
<dbReference type="EMBL" id="CP045503">
    <property type="protein sequence ID" value="QPG60452.2"/>
    <property type="molecule type" value="Genomic_DNA"/>
</dbReference>
<organism evidence="3 4">
    <name type="scientific">Shewanella eurypsychrophilus</name>
    <dbReference type="NCBI Taxonomy" id="2593656"/>
    <lineage>
        <taxon>Bacteria</taxon>
        <taxon>Pseudomonadati</taxon>
        <taxon>Pseudomonadota</taxon>
        <taxon>Gammaproteobacteria</taxon>
        <taxon>Alteromonadales</taxon>
        <taxon>Shewanellaceae</taxon>
        <taxon>Shewanella</taxon>
    </lineage>
</organism>
<evidence type="ECO:0000256" key="1">
    <source>
        <dbReference type="SAM" id="Coils"/>
    </source>
</evidence>